<sequence>MANLSYVSVDLDNTKLYFGEYVNHYQMHPLTFIQIYNYIHIYIYIYMFKFKCIKLSWLLLLAQPKGVNDETNVTISTKLSSLTSEWKFDVSSVGLPTATGGISNIVTDCVGVVDFASPYIGVSMSSNQYTGFWNSLSSSSCNQTTLQCPNVDNVVSFIQFKIQNTTFQLNRDNFVKDSSFVFCLYVHNNITYIHK</sequence>
<reference evidence="1 2" key="1">
    <citation type="journal article" date="2013" name="Curr. Biol.">
        <title>The Genome of the Foraminiferan Reticulomyxa filosa.</title>
        <authorList>
            <person name="Glockner G."/>
            <person name="Hulsmann N."/>
            <person name="Schleicher M."/>
            <person name="Noegel A.A."/>
            <person name="Eichinger L."/>
            <person name="Gallinger C."/>
            <person name="Pawlowski J."/>
            <person name="Sierra R."/>
            <person name="Euteneuer U."/>
            <person name="Pillet L."/>
            <person name="Moustafa A."/>
            <person name="Platzer M."/>
            <person name="Groth M."/>
            <person name="Szafranski K."/>
            <person name="Schliwa M."/>
        </authorList>
    </citation>
    <scope>NUCLEOTIDE SEQUENCE [LARGE SCALE GENOMIC DNA]</scope>
</reference>
<dbReference type="AlphaFoldDB" id="X6MWS5"/>
<gene>
    <name evidence="1" type="ORF">RFI_19193</name>
</gene>
<evidence type="ECO:0000313" key="1">
    <source>
        <dbReference type="EMBL" id="ETO18096.1"/>
    </source>
</evidence>
<dbReference type="EMBL" id="ASPP01015515">
    <property type="protein sequence ID" value="ETO18096.1"/>
    <property type="molecule type" value="Genomic_DNA"/>
</dbReference>
<protein>
    <submittedName>
        <fullName evidence="1">Uncharacterized protein</fullName>
    </submittedName>
</protein>
<comment type="caution">
    <text evidence="1">The sequence shown here is derived from an EMBL/GenBank/DDBJ whole genome shotgun (WGS) entry which is preliminary data.</text>
</comment>
<keyword evidence="2" id="KW-1185">Reference proteome</keyword>
<organism evidence="1 2">
    <name type="scientific">Reticulomyxa filosa</name>
    <dbReference type="NCBI Taxonomy" id="46433"/>
    <lineage>
        <taxon>Eukaryota</taxon>
        <taxon>Sar</taxon>
        <taxon>Rhizaria</taxon>
        <taxon>Retaria</taxon>
        <taxon>Foraminifera</taxon>
        <taxon>Monothalamids</taxon>
        <taxon>Reticulomyxidae</taxon>
        <taxon>Reticulomyxa</taxon>
    </lineage>
</organism>
<accession>X6MWS5</accession>
<dbReference type="Proteomes" id="UP000023152">
    <property type="component" value="Unassembled WGS sequence"/>
</dbReference>
<evidence type="ECO:0000313" key="2">
    <source>
        <dbReference type="Proteomes" id="UP000023152"/>
    </source>
</evidence>
<proteinExistence type="predicted"/>
<name>X6MWS5_RETFI</name>